<dbReference type="Proteomes" id="UP000186922">
    <property type="component" value="Unassembled WGS sequence"/>
</dbReference>
<dbReference type="OrthoDB" id="10578266at2759"/>
<feature type="region of interest" description="Disordered" evidence="1">
    <location>
        <begin position="328"/>
        <end position="362"/>
    </location>
</feature>
<comment type="caution">
    <text evidence="2">The sequence shown here is derived from an EMBL/GenBank/DDBJ whole genome shotgun (WGS) entry which is preliminary data.</text>
</comment>
<feature type="compositionally biased region" description="Polar residues" evidence="1">
    <location>
        <begin position="332"/>
        <end position="362"/>
    </location>
</feature>
<protein>
    <submittedName>
        <fullName evidence="2">Uncharacterized protein</fullName>
    </submittedName>
</protein>
<gene>
    <name evidence="2" type="primary">RvY_19036-1</name>
    <name evidence="2" type="synonym">RvY_19036.1</name>
    <name evidence="2" type="ORF">RvY_19036</name>
</gene>
<evidence type="ECO:0000256" key="1">
    <source>
        <dbReference type="SAM" id="MobiDB-lite"/>
    </source>
</evidence>
<reference evidence="2 3" key="1">
    <citation type="journal article" date="2016" name="Nat. Commun.">
        <title>Extremotolerant tardigrade genome and improved radiotolerance of human cultured cells by tardigrade-unique protein.</title>
        <authorList>
            <person name="Hashimoto T."/>
            <person name="Horikawa D.D."/>
            <person name="Saito Y."/>
            <person name="Kuwahara H."/>
            <person name="Kozuka-Hata H."/>
            <person name="Shin-I T."/>
            <person name="Minakuchi Y."/>
            <person name="Ohishi K."/>
            <person name="Motoyama A."/>
            <person name="Aizu T."/>
            <person name="Enomoto A."/>
            <person name="Kondo K."/>
            <person name="Tanaka S."/>
            <person name="Hara Y."/>
            <person name="Koshikawa S."/>
            <person name="Sagara H."/>
            <person name="Miura T."/>
            <person name="Yokobori S."/>
            <person name="Miyagawa K."/>
            <person name="Suzuki Y."/>
            <person name="Kubo T."/>
            <person name="Oyama M."/>
            <person name="Kohara Y."/>
            <person name="Fujiyama A."/>
            <person name="Arakawa K."/>
            <person name="Katayama T."/>
            <person name="Toyoda A."/>
            <person name="Kunieda T."/>
        </authorList>
    </citation>
    <scope>NUCLEOTIDE SEQUENCE [LARGE SCALE GENOMIC DNA]</scope>
    <source>
        <strain evidence="2 3">YOKOZUNA-1</strain>
    </source>
</reference>
<evidence type="ECO:0000313" key="2">
    <source>
        <dbReference type="EMBL" id="GAV09504.1"/>
    </source>
</evidence>
<sequence length="493" mass="52943">MFIRSQRNRQSSKMELSWNIFTILSCLVFASVYGADQAIRQPSEADLFAPLMSAETDWSDILYVCDFYKTLTYACNVTQTGAGALKNKPVKPSTIEVKLPKFVIQNVTGTWKTEDGLMKSNYVTVDYMDIVAKCFFRTSYYECFGVPRCDGGGAMSACHGGEPWRGSFHGAPNTGFTGNVTAMAMESPASPLSDEPMPSESQQPQAFRSVEFPNSPSQTQFFNLSGPGPKSLLTITNSSGTFTFTGPLPTQPLTVPANGSLSFVQVHPLNSSDGSTSGISVSSFASFNAGNNKNVLPESPNFSFGGPGGLFGGLSGLGSLFGPSSFGGLGSASSESPRSDFGPSSTGIGQNKVNDSCESPSDGMQYSQSLNCLIQNFQKRILSSVMNSFTFPPFGSSPSMFQPMQMQSFGSALPARSSIFGQSQSQSQSQNLGLMSQSQEMKPEGGMARSFMSSPRNGFGGYQVYIVPDNQVPMRSRPSSSMDDMMSWLMARK</sequence>
<dbReference type="PROSITE" id="PS51257">
    <property type="entry name" value="PROKAR_LIPOPROTEIN"/>
    <property type="match status" value="1"/>
</dbReference>
<feature type="region of interest" description="Disordered" evidence="1">
    <location>
        <begin position="421"/>
        <end position="451"/>
    </location>
</feature>
<organism evidence="2 3">
    <name type="scientific">Ramazzottius varieornatus</name>
    <name type="common">Water bear</name>
    <name type="synonym">Tardigrade</name>
    <dbReference type="NCBI Taxonomy" id="947166"/>
    <lineage>
        <taxon>Eukaryota</taxon>
        <taxon>Metazoa</taxon>
        <taxon>Ecdysozoa</taxon>
        <taxon>Tardigrada</taxon>
        <taxon>Eutardigrada</taxon>
        <taxon>Parachela</taxon>
        <taxon>Hypsibioidea</taxon>
        <taxon>Ramazzottiidae</taxon>
        <taxon>Ramazzottius</taxon>
    </lineage>
</organism>
<feature type="compositionally biased region" description="Low complexity" evidence="1">
    <location>
        <begin position="421"/>
        <end position="439"/>
    </location>
</feature>
<dbReference type="AlphaFoldDB" id="A0A1D1WBG1"/>
<dbReference type="EMBL" id="BDGG01000023">
    <property type="protein sequence ID" value="GAV09504.1"/>
    <property type="molecule type" value="Genomic_DNA"/>
</dbReference>
<evidence type="ECO:0000313" key="3">
    <source>
        <dbReference type="Proteomes" id="UP000186922"/>
    </source>
</evidence>
<keyword evidence="3" id="KW-1185">Reference proteome</keyword>
<accession>A0A1D1WBG1</accession>
<proteinExistence type="predicted"/>
<name>A0A1D1WBG1_RAMVA</name>